<evidence type="ECO:0000313" key="3">
    <source>
        <dbReference type="EMBL" id="KNC33168.1"/>
    </source>
</evidence>
<dbReference type="Gene3D" id="2.40.70.10">
    <property type="entry name" value="Acid Proteases"/>
    <property type="match status" value="1"/>
</dbReference>
<dbReference type="SUPFAM" id="SSF50630">
    <property type="entry name" value="Acid proteases"/>
    <property type="match status" value="1"/>
</dbReference>
<keyword evidence="1" id="KW-1133">Transmembrane helix</keyword>
<name>A0A0L0CLC5_LUCCU</name>
<proteinExistence type="predicted"/>
<dbReference type="InterPro" id="IPR021109">
    <property type="entry name" value="Peptidase_aspartic_dom_sf"/>
</dbReference>
<keyword evidence="1" id="KW-0812">Transmembrane</keyword>
<dbReference type="OrthoDB" id="771136at2759"/>
<comment type="caution">
    <text evidence="3">The sequence shown here is derived from an EMBL/GenBank/DDBJ whole genome shotgun (WGS) entry which is preliminary data.</text>
</comment>
<feature type="domain" description="Peptidase A1" evidence="2">
    <location>
        <begin position="23"/>
        <end position="96"/>
    </location>
</feature>
<dbReference type="AlphaFoldDB" id="A0A0L0CLC5"/>
<evidence type="ECO:0000313" key="4">
    <source>
        <dbReference type="Proteomes" id="UP000037069"/>
    </source>
</evidence>
<keyword evidence="4" id="KW-1185">Reference proteome</keyword>
<evidence type="ECO:0000259" key="2">
    <source>
        <dbReference type="Pfam" id="PF00026"/>
    </source>
</evidence>
<keyword evidence="1" id="KW-0472">Membrane</keyword>
<protein>
    <recommendedName>
        <fullName evidence="2">Peptidase A1 domain-containing protein</fullName>
    </recommendedName>
</protein>
<gene>
    <name evidence="3" type="ORF">FF38_03632</name>
</gene>
<dbReference type="Pfam" id="PF00026">
    <property type="entry name" value="Asp"/>
    <property type="match status" value="1"/>
</dbReference>
<evidence type="ECO:0000256" key="1">
    <source>
        <dbReference type="SAM" id="Phobius"/>
    </source>
</evidence>
<reference evidence="3 4" key="1">
    <citation type="journal article" date="2015" name="Nat. Commun.">
        <title>Lucilia cuprina genome unlocks parasitic fly biology to underpin future interventions.</title>
        <authorList>
            <person name="Anstead C.A."/>
            <person name="Korhonen P.K."/>
            <person name="Young N.D."/>
            <person name="Hall R.S."/>
            <person name="Jex A.R."/>
            <person name="Murali S.C."/>
            <person name="Hughes D.S."/>
            <person name="Lee S.F."/>
            <person name="Perry T."/>
            <person name="Stroehlein A.J."/>
            <person name="Ansell B.R."/>
            <person name="Breugelmans B."/>
            <person name="Hofmann A."/>
            <person name="Qu J."/>
            <person name="Dugan S."/>
            <person name="Lee S.L."/>
            <person name="Chao H."/>
            <person name="Dinh H."/>
            <person name="Han Y."/>
            <person name="Doddapaneni H.V."/>
            <person name="Worley K.C."/>
            <person name="Muzny D.M."/>
            <person name="Ioannidis P."/>
            <person name="Waterhouse R.M."/>
            <person name="Zdobnov E.M."/>
            <person name="James P.J."/>
            <person name="Bagnall N.H."/>
            <person name="Kotze A.C."/>
            <person name="Gibbs R.A."/>
            <person name="Richards S."/>
            <person name="Batterham P."/>
            <person name="Gasser R.B."/>
        </authorList>
    </citation>
    <scope>NUCLEOTIDE SEQUENCE [LARGE SCALE GENOMIC DNA]</scope>
    <source>
        <strain evidence="3 4">LS</strain>
        <tissue evidence="3">Full body</tissue>
    </source>
</reference>
<sequence>MTNKRLFGMECDIYITNLGDRIYGCSSLSGYLVQDNVTIEGLVIHDLVFAVVTNELAKTFLYSPCNGLIGTAIDGVVPTFYKIGFQDLVDFVVFSFSAWLAMLLLMKMVS</sequence>
<organism evidence="3 4">
    <name type="scientific">Lucilia cuprina</name>
    <name type="common">Green bottle fly</name>
    <name type="synonym">Australian sheep blowfly</name>
    <dbReference type="NCBI Taxonomy" id="7375"/>
    <lineage>
        <taxon>Eukaryota</taxon>
        <taxon>Metazoa</taxon>
        <taxon>Ecdysozoa</taxon>
        <taxon>Arthropoda</taxon>
        <taxon>Hexapoda</taxon>
        <taxon>Insecta</taxon>
        <taxon>Pterygota</taxon>
        <taxon>Neoptera</taxon>
        <taxon>Endopterygota</taxon>
        <taxon>Diptera</taxon>
        <taxon>Brachycera</taxon>
        <taxon>Muscomorpha</taxon>
        <taxon>Oestroidea</taxon>
        <taxon>Calliphoridae</taxon>
        <taxon>Luciliinae</taxon>
        <taxon>Lucilia</taxon>
    </lineage>
</organism>
<feature type="transmembrane region" description="Helical" evidence="1">
    <location>
        <begin position="88"/>
        <end position="106"/>
    </location>
</feature>
<dbReference type="STRING" id="7375.A0A0L0CLC5"/>
<accession>A0A0L0CLC5</accession>
<dbReference type="Proteomes" id="UP000037069">
    <property type="component" value="Unassembled WGS sequence"/>
</dbReference>
<dbReference type="InterPro" id="IPR033121">
    <property type="entry name" value="PEPTIDASE_A1"/>
</dbReference>
<dbReference type="EMBL" id="JRES01000232">
    <property type="protein sequence ID" value="KNC33168.1"/>
    <property type="molecule type" value="Genomic_DNA"/>
</dbReference>